<evidence type="ECO:0000256" key="1">
    <source>
        <dbReference type="SAM" id="Phobius"/>
    </source>
</evidence>
<accession>A0A1I1ZD11</accession>
<dbReference type="RefSeq" id="WP_091656073.1">
    <property type="nucleotide sequence ID" value="NZ_FONT01000001.1"/>
</dbReference>
<dbReference type="OrthoDB" id="2950416at2"/>
<sequence>MTKKIIGSLFVISMVFTCGAFMNEYVEQKRLDKFHSTSDPLVPLANSYEGKTINLEPREYATIKSLSS</sequence>
<keyword evidence="1" id="KW-1133">Transmembrane helix</keyword>
<protein>
    <submittedName>
        <fullName evidence="2">Uncharacterized protein</fullName>
    </submittedName>
</protein>
<keyword evidence="3" id="KW-1185">Reference proteome</keyword>
<evidence type="ECO:0000313" key="3">
    <source>
        <dbReference type="Proteomes" id="UP000199516"/>
    </source>
</evidence>
<dbReference type="Proteomes" id="UP000199516">
    <property type="component" value="Unassembled WGS sequence"/>
</dbReference>
<dbReference type="AlphaFoldDB" id="A0A1I1ZD11"/>
<keyword evidence="1" id="KW-0812">Transmembrane</keyword>
<feature type="transmembrane region" description="Helical" evidence="1">
    <location>
        <begin position="6"/>
        <end position="26"/>
    </location>
</feature>
<reference evidence="2 3" key="1">
    <citation type="submission" date="2016-10" db="EMBL/GenBank/DDBJ databases">
        <authorList>
            <person name="de Groot N.N."/>
        </authorList>
    </citation>
    <scope>NUCLEOTIDE SEQUENCE [LARGE SCALE GENOMIC DNA]</scope>
    <source>
        <strain evidence="2 3">DSM 23995</strain>
    </source>
</reference>
<name>A0A1I1ZD11_9BACI</name>
<organism evidence="2 3">
    <name type="scientific">Alteribacillus iranensis</name>
    <dbReference type="NCBI Taxonomy" id="930128"/>
    <lineage>
        <taxon>Bacteria</taxon>
        <taxon>Bacillati</taxon>
        <taxon>Bacillota</taxon>
        <taxon>Bacilli</taxon>
        <taxon>Bacillales</taxon>
        <taxon>Bacillaceae</taxon>
        <taxon>Alteribacillus</taxon>
    </lineage>
</organism>
<gene>
    <name evidence="2" type="ORF">SAMN05192532_101107</name>
</gene>
<evidence type="ECO:0000313" key="2">
    <source>
        <dbReference type="EMBL" id="SFE28210.1"/>
    </source>
</evidence>
<dbReference type="EMBL" id="FONT01000001">
    <property type="protein sequence ID" value="SFE28210.1"/>
    <property type="molecule type" value="Genomic_DNA"/>
</dbReference>
<dbReference type="STRING" id="930128.SAMN05192532_101107"/>
<keyword evidence="1" id="KW-0472">Membrane</keyword>
<proteinExistence type="predicted"/>